<evidence type="ECO:0000256" key="5">
    <source>
        <dbReference type="ARBA" id="ARBA00023136"/>
    </source>
</evidence>
<reference evidence="9 10" key="1">
    <citation type="submission" date="2024-01" db="EMBL/GenBank/DDBJ databases">
        <title>Genome assemblies of Stephania.</title>
        <authorList>
            <person name="Yang L."/>
        </authorList>
    </citation>
    <scope>NUCLEOTIDE SEQUENCE [LARGE SCALE GENOMIC DNA]</scope>
    <source>
        <strain evidence="9">QJT</strain>
        <tissue evidence="9">Leaf</tissue>
    </source>
</reference>
<feature type="transmembrane region" description="Helical" evidence="6">
    <location>
        <begin position="395"/>
        <end position="428"/>
    </location>
</feature>
<proteinExistence type="predicted"/>
<dbReference type="EMBL" id="JBBNAE010000008">
    <property type="protein sequence ID" value="KAK9101815.1"/>
    <property type="molecule type" value="Genomic_DNA"/>
</dbReference>
<dbReference type="Pfam" id="PF02453">
    <property type="entry name" value="Reticulon"/>
    <property type="match status" value="1"/>
</dbReference>
<evidence type="ECO:0000256" key="2">
    <source>
        <dbReference type="ARBA" id="ARBA00022692"/>
    </source>
</evidence>
<feature type="region of interest" description="Disordered" evidence="7">
    <location>
        <begin position="1"/>
        <end position="89"/>
    </location>
</feature>
<dbReference type="AlphaFoldDB" id="A0AAP0EY09"/>
<feature type="compositionally biased region" description="Basic and acidic residues" evidence="7">
    <location>
        <begin position="18"/>
        <end position="29"/>
    </location>
</feature>
<accession>A0AAP0EY09</accession>
<evidence type="ECO:0000313" key="10">
    <source>
        <dbReference type="Proteomes" id="UP001417504"/>
    </source>
</evidence>
<dbReference type="Proteomes" id="UP001417504">
    <property type="component" value="Unassembled WGS sequence"/>
</dbReference>
<dbReference type="PANTHER" id="PTHR46626:SF1">
    <property type="entry name" value="RETICULON-LIKE PROTEIN B21"/>
    <property type="match status" value="1"/>
</dbReference>
<feature type="transmembrane region" description="Helical" evidence="6">
    <location>
        <begin position="276"/>
        <end position="296"/>
    </location>
</feature>
<evidence type="ECO:0000259" key="8">
    <source>
        <dbReference type="PROSITE" id="PS50845"/>
    </source>
</evidence>
<gene>
    <name evidence="9" type="ORF">Sjap_019069</name>
</gene>
<evidence type="ECO:0000256" key="4">
    <source>
        <dbReference type="ARBA" id="ARBA00022989"/>
    </source>
</evidence>
<name>A0AAP0EY09_9MAGN</name>
<evidence type="ECO:0000256" key="7">
    <source>
        <dbReference type="SAM" id="MobiDB-lite"/>
    </source>
</evidence>
<organism evidence="9 10">
    <name type="scientific">Stephania japonica</name>
    <dbReference type="NCBI Taxonomy" id="461633"/>
    <lineage>
        <taxon>Eukaryota</taxon>
        <taxon>Viridiplantae</taxon>
        <taxon>Streptophyta</taxon>
        <taxon>Embryophyta</taxon>
        <taxon>Tracheophyta</taxon>
        <taxon>Spermatophyta</taxon>
        <taxon>Magnoliopsida</taxon>
        <taxon>Ranunculales</taxon>
        <taxon>Menispermaceae</taxon>
        <taxon>Menispermoideae</taxon>
        <taxon>Cissampelideae</taxon>
        <taxon>Stephania</taxon>
    </lineage>
</organism>
<comment type="caution">
    <text evidence="9">The sequence shown here is derived from an EMBL/GenBank/DDBJ whole genome shotgun (WGS) entry which is preliminary data.</text>
</comment>
<sequence>MLGSRNRNAPKKASTWDGRTKIDEKRDGLKVSNGEQIRRLKRNQSTSVVCEKKKKALMENEQRSPIQMRKTKSDPHRVQIDQSPKKGDCVAEEGIEEKDQINRLSKIRSETEDCRDLGVCAEKVNLSTEDTNVDHIIENSAMEVDIDEGIVDDDQEIEGEEECEVEEDEETEMVIEKDDFEIKEMNSPEQSPLTQKIVNEDKNLDQIHRKSIPISPIRQEFRKPRPSDFARFTHSQSKLQNIVDLVMWKDVSKSALVFGLGTFLLLSSSFTKDLNISLISAISYVGLFYLALVFVYKSILCRGVVDLHESNDQAFFIGEEEAIWVLHIVLPYLNEFLLKLRRLFSGDPATTMKLAVMLFVLARCGGSIAVWNLAKLGKFWIRRFRDAWDSCSHKKAVVATIFTLLWNMSSVTARIWAAFMLVVAFRYYQQSFIRDEHVCGDEVGQGDTCGPTLADLTKERKGS</sequence>
<keyword evidence="4 6" id="KW-1133">Transmembrane helix</keyword>
<evidence type="ECO:0000256" key="1">
    <source>
        <dbReference type="ARBA" id="ARBA00004477"/>
    </source>
</evidence>
<feature type="compositionally biased region" description="Basic and acidic residues" evidence="7">
    <location>
        <begin position="71"/>
        <end position="89"/>
    </location>
</feature>
<dbReference type="PANTHER" id="PTHR46626">
    <property type="entry name" value="RETICULON-LIKE PROTEIN B17"/>
    <property type="match status" value="1"/>
</dbReference>
<evidence type="ECO:0000256" key="6">
    <source>
        <dbReference type="RuleBase" id="RU363132"/>
    </source>
</evidence>
<keyword evidence="5 6" id="KW-0472">Membrane</keyword>
<keyword evidence="2 6" id="KW-0812">Transmembrane</keyword>
<keyword evidence="10" id="KW-1185">Reference proteome</keyword>
<feature type="transmembrane region" description="Helical" evidence="6">
    <location>
        <begin position="354"/>
        <end position="374"/>
    </location>
</feature>
<feature type="domain" description="Reticulon" evidence="8">
    <location>
        <begin position="242"/>
        <end position="377"/>
    </location>
</feature>
<protein>
    <recommendedName>
        <fullName evidence="6">Reticulon-like protein</fullName>
    </recommendedName>
</protein>
<comment type="subcellular location">
    <subcellularLocation>
        <location evidence="1 6">Endoplasmic reticulum membrane</location>
        <topology evidence="1 6">Multi-pass membrane protein</topology>
    </subcellularLocation>
</comment>
<dbReference type="GO" id="GO:0005789">
    <property type="term" value="C:endoplasmic reticulum membrane"/>
    <property type="evidence" value="ECO:0007669"/>
    <property type="project" value="UniProtKB-SubCell"/>
</dbReference>
<keyword evidence="3 6" id="KW-0256">Endoplasmic reticulum</keyword>
<evidence type="ECO:0000313" key="9">
    <source>
        <dbReference type="EMBL" id="KAK9101815.1"/>
    </source>
</evidence>
<evidence type="ECO:0000256" key="3">
    <source>
        <dbReference type="ARBA" id="ARBA00022824"/>
    </source>
</evidence>
<dbReference type="InterPro" id="IPR003388">
    <property type="entry name" value="Reticulon"/>
</dbReference>
<dbReference type="PROSITE" id="PS50845">
    <property type="entry name" value="RETICULON"/>
    <property type="match status" value="1"/>
</dbReference>
<dbReference type="InterPro" id="IPR044647">
    <property type="entry name" value="RTNLB17/18/21"/>
</dbReference>